<sequence>MNTSQGVQGAFETELGWRASAPRARQAAMSIYSWREPGWSFLWSVGAAIIFVIAAALSPALLSLSPTVDMIAPVAEARAAAAGQADLTAQSSPFYLMLLMAADFFADTPGRVHLIAKAMGAFLVLYPFAYLASTRFPTAFGVAATAALAGFAAAPFSGPAELGLALLLVCGLSFVSVSADDSASRSRFEGTLGGCLLFVLWLLNPAFALIGFILLSVCPFLTGRYSLWRYVFAFGAFVLLAVVTEFLTPGMNAARAAAAPETLTLHNIITGGERSAFGLGAAAFGAGVIILMSAVFGGKPHWKNWAAATGLLIAGLLAARLAGANALPVFALAAGLACFSVSSPFYDGLFRDHDRASVASALSAGALTLFWTGVIAIHAAGQFSLQYQATKTAPENIRSELALVQPGGPTIAKWVEEGRFSTPQAREFFALTPVDQSAMLLEAAARARTLTAKGLDIAFLTSADTACVLAEARQCQVDGPAAAQKANVVFVPRLEMDAKTAEAKGRAEALLYTQFKMVERTALWEIWVRRDSGAPAGLFSMSESLYR</sequence>
<feature type="transmembrane region" description="Helical" evidence="1">
    <location>
        <begin position="227"/>
        <end position="247"/>
    </location>
</feature>
<dbReference type="Proteomes" id="UP001596116">
    <property type="component" value="Unassembled WGS sequence"/>
</dbReference>
<evidence type="ECO:0000313" key="3">
    <source>
        <dbReference type="Proteomes" id="UP001596116"/>
    </source>
</evidence>
<feature type="transmembrane region" description="Helical" evidence="1">
    <location>
        <begin position="114"/>
        <end position="132"/>
    </location>
</feature>
<keyword evidence="1" id="KW-1133">Transmembrane helix</keyword>
<keyword evidence="3" id="KW-1185">Reference proteome</keyword>
<feature type="transmembrane region" description="Helical" evidence="1">
    <location>
        <begin position="276"/>
        <end position="296"/>
    </location>
</feature>
<accession>A0ABW1KYB2</accession>
<evidence type="ECO:0008006" key="4">
    <source>
        <dbReference type="Google" id="ProtNLM"/>
    </source>
</evidence>
<feature type="transmembrane region" description="Helical" evidence="1">
    <location>
        <begin position="326"/>
        <end position="346"/>
    </location>
</feature>
<reference evidence="2 3" key="1">
    <citation type="submission" date="2024-09" db="EMBL/GenBank/DDBJ databases">
        <authorList>
            <person name="Zhang Z.-H."/>
        </authorList>
    </citation>
    <scope>NUCLEOTIDE SEQUENCE [LARGE SCALE GENOMIC DNA]</scope>
    <source>
        <strain evidence="2 3">HHTR114</strain>
    </source>
</reference>
<feature type="transmembrane region" description="Helical" evidence="1">
    <location>
        <begin position="302"/>
        <end position="319"/>
    </location>
</feature>
<dbReference type="EMBL" id="JBHPON010000002">
    <property type="protein sequence ID" value="MFC6036086.1"/>
    <property type="molecule type" value="Genomic_DNA"/>
</dbReference>
<gene>
    <name evidence="2" type="ORF">ACFMB1_11055</name>
</gene>
<keyword evidence="1" id="KW-0812">Transmembrane</keyword>
<evidence type="ECO:0000313" key="2">
    <source>
        <dbReference type="EMBL" id="MFC6036086.1"/>
    </source>
</evidence>
<feature type="transmembrane region" description="Helical" evidence="1">
    <location>
        <begin position="39"/>
        <end position="62"/>
    </location>
</feature>
<comment type="caution">
    <text evidence="2">The sequence shown here is derived from an EMBL/GenBank/DDBJ whole genome shotgun (WGS) entry which is preliminary data.</text>
</comment>
<evidence type="ECO:0000256" key="1">
    <source>
        <dbReference type="SAM" id="Phobius"/>
    </source>
</evidence>
<dbReference type="RefSeq" id="WP_379882686.1">
    <property type="nucleotide sequence ID" value="NZ_JBHPON010000002.1"/>
</dbReference>
<name>A0ABW1KYB2_9PROT</name>
<keyword evidence="1" id="KW-0472">Membrane</keyword>
<organism evidence="2 3">
    <name type="scientific">Hyphococcus aureus</name>
    <dbReference type="NCBI Taxonomy" id="2666033"/>
    <lineage>
        <taxon>Bacteria</taxon>
        <taxon>Pseudomonadati</taxon>
        <taxon>Pseudomonadota</taxon>
        <taxon>Alphaproteobacteria</taxon>
        <taxon>Parvularculales</taxon>
        <taxon>Parvularculaceae</taxon>
        <taxon>Hyphococcus</taxon>
    </lineage>
</organism>
<protein>
    <recommendedName>
        <fullName evidence="4">Glycosyltransferase RgtA/B/C/D-like domain-containing protein</fullName>
    </recommendedName>
</protein>
<feature type="transmembrane region" description="Helical" evidence="1">
    <location>
        <begin position="358"/>
        <end position="381"/>
    </location>
</feature>
<proteinExistence type="predicted"/>
<feature type="transmembrane region" description="Helical" evidence="1">
    <location>
        <begin position="191"/>
        <end position="215"/>
    </location>
</feature>
<feature type="transmembrane region" description="Helical" evidence="1">
    <location>
        <begin position="139"/>
        <end position="156"/>
    </location>
</feature>